<evidence type="ECO:0000313" key="3">
    <source>
        <dbReference type="Proteomes" id="UP000689195"/>
    </source>
</evidence>
<feature type="region of interest" description="Disordered" evidence="1">
    <location>
        <begin position="136"/>
        <end position="155"/>
    </location>
</feature>
<keyword evidence="3" id="KW-1185">Reference proteome</keyword>
<organism evidence="2 3">
    <name type="scientific">Paramecium pentaurelia</name>
    <dbReference type="NCBI Taxonomy" id="43138"/>
    <lineage>
        <taxon>Eukaryota</taxon>
        <taxon>Sar</taxon>
        <taxon>Alveolata</taxon>
        <taxon>Ciliophora</taxon>
        <taxon>Intramacronucleata</taxon>
        <taxon>Oligohymenophorea</taxon>
        <taxon>Peniculida</taxon>
        <taxon>Parameciidae</taxon>
        <taxon>Paramecium</taxon>
    </lineage>
</organism>
<feature type="compositionally biased region" description="Basic and acidic residues" evidence="1">
    <location>
        <begin position="136"/>
        <end position="151"/>
    </location>
</feature>
<dbReference type="Proteomes" id="UP000689195">
    <property type="component" value="Unassembled WGS sequence"/>
</dbReference>
<dbReference type="EMBL" id="CAJJDO010000067">
    <property type="protein sequence ID" value="CAD8177414.1"/>
    <property type="molecule type" value="Genomic_DNA"/>
</dbReference>
<dbReference type="OrthoDB" id="309079at2759"/>
<evidence type="ECO:0000313" key="2">
    <source>
        <dbReference type="EMBL" id="CAD8177414.1"/>
    </source>
</evidence>
<evidence type="ECO:0000256" key="1">
    <source>
        <dbReference type="SAM" id="MobiDB-lite"/>
    </source>
</evidence>
<protein>
    <submittedName>
        <fullName evidence="2">Uncharacterized protein</fullName>
    </submittedName>
</protein>
<sequence>MFYTLTIEQRDRRKKDKKANQVNCPQCPASLQGILKSKAFCIFCLNYVCKTHIVKKRKDPLIDDKIGKICKECEDAILFQKIMSKHQKKEQELKDQYQELQNTLDNVNSQFKDLLSQEQTIKYTIEKGQKEYEKKEQQAKQNIKEAEDRQDQCNQESLQLSQQYRKLVEEKQIKEKEKQALQEKHENIQQQEQQILIEIQEIQENIKTVNETISNITQEIARINYNQKSEEKEKQSLFARYTQSGVGTIQIDSKQVSEIIPRTTIQKNKKQILDQPDRGEGFCCMSIIPSNSKKKKG</sequence>
<reference evidence="2" key="1">
    <citation type="submission" date="2021-01" db="EMBL/GenBank/DDBJ databases">
        <authorList>
            <consortium name="Genoscope - CEA"/>
            <person name="William W."/>
        </authorList>
    </citation>
    <scope>NUCLEOTIDE SEQUENCE</scope>
</reference>
<gene>
    <name evidence="2" type="ORF">PPENT_87.1.T0670197</name>
</gene>
<dbReference type="AlphaFoldDB" id="A0A8S1VJJ9"/>
<accession>A0A8S1VJJ9</accession>
<comment type="caution">
    <text evidence="2">The sequence shown here is derived from an EMBL/GenBank/DDBJ whole genome shotgun (WGS) entry which is preliminary data.</text>
</comment>
<name>A0A8S1VJJ9_9CILI</name>
<proteinExistence type="predicted"/>